<proteinExistence type="predicted"/>
<dbReference type="Pfam" id="PF17428">
    <property type="entry name" value="DUF5412"/>
    <property type="match status" value="1"/>
</dbReference>
<gene>
    <name evidence="1" type="ORF">ACFOY7_11830</name>
</gene>
<evidence type="ECO:0000313" key="2">
    <source>
        <dbReference type="Proteomes" id="UP001595882"/>
    </source>
</evidence>
<dbReference type="EMBL" id="JBHSDT010000008">
    <property type="protein sequence ID" value="MFC4403760.1"/>
    <property type="molecule type" value="Genomic_DNA"/>
</dbReference>
<name>A0ABV8WVB0_9BACI</name>
<sequence length="144" mass="16483">MLIAIMIGVIIVSVQFGYNKYFFTFNDKDGELYKEPVPSPNDTYSASAYYMPYGGAAGGVKIWVEITDPNEEDIEKTVYYAEANGNFSMEWKDEHTLSIVNQEPAYPSEDRSVELNVEKEIYHDRGLACDSWIMKSEYDTCLKK</sequence>
<comment type="caution">
    <text evidence="1">The sequence shown here is derived from an EMBL/GenBank/DDBJ whole genome shotgun (WGS) entry which is preliminary data.</text>
</comment>
<dbReference type="RefSeq" id="WP_390254071.1">
    <property type="nucleotide sequence ID" value="NZ_JBHSDT010000008.1"/>
</dbReference>
<accession>A0ABV8WVB0</accession>
<dbReference type="InterPro" id="IPR035406">
    <property type="entry name" value="DUF5412"/>
</dbReference>
<evidence type="ECO:0000313" key="1">
    <source>
        <dbReference type="EMBL" id="MFC4403760.1"/>
    </source>
</evidence>
<protein>
    <submittedName>
        <fullName evidence="1">DUF5412 family protein</fullName>
    </submittedName>
</protein>
<reference evidence="2" key="1">
    <citation type="journal article" date="2019" name="Int. J. Syst. Evol. Microbiol.">
        <title>The Global Catalogue of Microorganisms (GCM) 10K type strain sequencing project: providing services to taxonomists for standard genome sequencing and annotation.</title>
        <authorList>
            <consortium name="The Broad Institute Genomics Platform"/>
            <consortium name="The Broad Institute Genome Sequencing Center for Infectious Disease"/>
            <person name="Wu L."/>
            <person name="Ma J."/>
        </authorList>
    </citation>
    <scope>NUCLEOTIDE SEQUENCE [LARGE SCALE GENOMIC DNA]</scope>
    <source>
        <strain evidence="2">CCUG 37865</strain>
    </source>
</reference>
<keyword evidence="2" id="KW-1185">Reference proteome</keyword>
<organism evidence="1 2">
    <name type="scientific">Gracilibacillus xinjiangensis</name>
    <dbReference type="NCBI Taxonomy" id="1193282"/>
    <lineage>
        <taxon>Bacteria</taxon>
        <taxon>Bacillati</taxon>
        <taxon>Bacillota</taxon>
        <taxon>Bacilli</taxon>
        <taxon>Bacillales</taxon>
        <taxon>Bacillaceae</taxon>
        <taxon>Gracilibacillus</taxon>
    </lineage>
</organism>
<dbReference type="Proteomes" id="UP001595882">
    <property type="component" value="Unassembled WGS sequence"/>
</dbReference>